<dbReference type="GO" id="GO:0015562">
    <property type="term" value="F:efflux transmembrane transporter activity"/>
    <property type="evidence" value="ECO:0007669"/>
    <property type="project" value="InterPro"/>
</dbReference>
<reference evidence="10 11" key="4">
    <citation type="submission" date="2018-06" db="EMBL/GenBank/DDBJ databases">
        <authorList>
            <consortium name="Pathogen Informatics"/>
            <person name="Doyle S."/>
        </authorList>
    </citation>
    <scope>NUCLEOTIDE SEQUENCE [LARGE SCALE GENOMIC DNA]</scope>
    <source>
        <strain evidence="10 11">NCTC10476</strain>
    </source>
</reference>
<evidence type="ECO:0000256" key="5">
    <source>
        <dbReference type="ARBA" id="ARBA00022692"/>
    </source>
</evidence>
<dbReference type="InterPro" id="IPR010130">
    <property type="entry name" value="T1SS_OMP_TolC"/>
</dbReference>
<evidence type="ECO:0000313" key="11">
    <source>
        <dbReference type="Proteomes" id="UP000255169"/>
    </source>
</evidence>
<dbReference type="EMBL" id="LN681231">
    <property type="protein sequence ID" value="CEK27278.1"/>
    <property type="molecule type" value="Genomic_DNA"/>
</dbReference>
<comment type="subcellular location">
    <subcellularLocation>
        <location evidence="1">Cell outer membrane</location>
    </subcellularLocation>
</comment>
<dbReference type="KEGG" id="yrb:UGYR_00510"/>
<keyword evidence="8" id="KW-0482">Metalloprotease</keyword>
<keyword evidence="4" id="KW-1134">Transmembrane beta strand</keyword>
<evidence type="ECO:0000313" key="10">
    <source>
        <dbReference type="EMBL" id="SUP99380.1"/>
    </source>
</evidence>
<evidence type="ECO:0000313" key="8">
    <source>
        <dbReference type="EMBL" id="CAD13438.1"/>
    </source>
</evidence>
<dbReference type="GO" id="GO:0015288">
    <property type="term" value="F:porin activity"/>
    <property type="evidence" value="ECO:0007669"/>
    <property type="project" value="TreeGrafter"/>
</dbReference>
<dbReference type="Gene3D" id="1.20.1600.10">
    <property type="entry name" value="Outer membrane efflux proteins (OEP)"/>
    <property type="match status" value="1"/>
</dbReference>
<dbReference type="PANTHER" id="PTHR30026:SF20">
    <property type="entry name" value="OUTER MEMBRANE PROTEIN TOLC"/>
    <property type="match status" value="1"/>
</dbReference>
<evidence type="ECO:0000256" key="1">
    <source>
        <dbReference type="ARBA" id="ARBA00004442"/>
    </source>
</evidence>
<dbReference type="Proteomes" id="UP000255169">
    <property type="component" value="Unassembled WGS sequence"/>
</dbReference>
<dbReference type="NCBIfam" id="TIGR01844">
    <property type="entry name" value="type_I_sec_TolC"/>
    <property type="match status" value="1"/>
</dbReference>
<dbReference type="STRING" id="29486.UGYR_00510"/>
<keyword evidence="5" id="KW-0812">Transmembrane</keyword>
<accession>Q8VLP5</accession>
<evidence type="ECO:0000256" key="2">
    <source>
        <dbReference type="ARBA" id="ARBA00007613"/>
    </source>
</evidence>
<evidence type="ECO:0000256" key="4">
    <source>
        <dbReference type="ARBA" id="ARBA00022452"/>
    </source>
</evidence>
<organism evidence="8">
    <name type="scientific">Yersinia ruckeri</name>
    <dbReference type="NCBI Taxonomy" id="29486"/>
    <lineage>
        <taxon>Bacteria</taxon>
        <taxon>Pseudomonadati</taxon>
        <taxon>Pseudomonadota</taxon>
        <taxon>Gammaproteobacteria</taxon>
        <taxon>Enterobacterales</taxon>
        <taxon>Yersiniaceae</taxon>
        <taxon>Yersinia</taxon>
    </lineage>
</organism>
<reference evidence="8" key="2">
    <citation type="journal article" date="2002" name="Microbiology">
        <title>Isolation and analysis of a protease gene with an ABC transport system in the fish pathogen Yersinia ruckeri: insertional mutagenesis and involvement in virulence.</title>
        <authorList>
            <person name="Fernandez L."/>
            <person name="Secades P."/>
            <person name="Lopez J.R."/>
            <person name="Marquez I."/>
            <person name="Guijarro J.A."/>
        </authorList>
    </citation>
    <scope>NUCLEOTIDE SEQUENCE</scope>
    <source>
        <strain evidence="8">150</strain>
    </source>
</reference>
<proteinExistence type="inferred from homology"/>
<dbReference type="AlphaFoldDB" id="Q8VLP5"/>
<dbReference type="GeneID" id="66879232"/>
<dbReference type="SUPFAM" id="SSF56954">
    <property type="entry name" value="Outer membrane efflux proteins (OEP)"/>
    <property type="match status" value="1"/>
</dbReference>
<dbReference type="InterPro" id="IPR003423">
    <property type="entry name" value="OMP_efflux"/>
</dbReference>
<dbReference type="GO" id="GO:1990281">
    <property type="term" value="C:efflux pump complex"/>
    <property type="evidence" value="ECO:0007669"/>
    <property type="project" value="TreeGrafter"/>
</dbReference>
<dbReference type="EMBL" id="AJ421517">
    <property type="protein sequence ID" value="CAD13438.1"/>
    <property type="molecule type" value="Genomic_DNA"/>
</dbReference>
<dbReference type="Pfam" id="PF02321">
    <property type="entry name" value="OEP"/>
    <property type="match status" value="2"/>
</dbReference>
<keyword evidence="11" id="KW-1185">Reference proteome</keyword>
<dbReference type="PATRIC" id="fig|29486.45.peg.111"/>
<dbReference type="EMBL" id="UHJG01000001">
    <property type="protein sequence ID" value="SUP99380.1"/>
    <property type="molecule type" value="Genomic_DNA"/>
</dbReference>
<dbReference type="RefSeq" id="WP_004720593.1">
    <property type="nucleotide sequence ID" value="NZ_CABIHR010000031.1"/>
</dbReference>
<keyword evidence="8" id="KW-0378">Hydrolase</keyword>
<dbReference type="GO" id="GO:0009279">
    <property type="term" value="C:cell outer membrane"/>
    <property type="evidence" value="ECO:0007669"/>
    <property type="project" value="UniProtKB-SubCell"/>
</dbReference>
<keyword evidence="6" id="KW-0472">Membrane</keyword>
<evidence type="ECO:0000256" key="6">
    <source>
        <dbReference type="ARBA" id="ARBA00023136"/>
    </source>
</evidence>
<dbReference type="GO" id="GO:0008237">
    <property type="term" value="F:metallopeptidase activity"/>
    <property type="evidence" value="ECO:0007669"/>
    <property type="project" value="UniProtKB-KW"/>
</dbReference>
<name>Q8VLP5_YERRU</name>
<sequence>MPLKLCVIFLTLLLLPLCSNALGLLDAWELAVRNDPQYRAAGYERDAGQEEASLGLSGLLPTVQYTYGVNSNDSTVSQADNRSSNQVRRDYDSYVSVLSLRQPLIDYGAYARYRQGIARKLFADQRYRDKSQELMVRLYRAYSNALLAQEKQTLLAAQLRAYQEQIQLNRRLLTAGEGTQTDIDETEARYTLTQVQLIEQQDTLDSQLTDLENIIGRPVNLAELRPLTLESLPQNLDDGRTLAQWRELAIRYNARLAGQRDNLDAKHDEIENSRSGHLPTLQLVASSRHSRSESEQNYNQKYDTQSIGLQLNVPIYAGGSVSSATRQATAYYQQSQAELDQETRQVLAELKRQFNLSRSGAAKIRAWQMAVASAQKVLIATSRSVLGGERINLDVLLAEQQLFNSRRDLAEAKYGWLQSWLELRYNAGTLQENDLLQLAAWFEPENPR</sequence>
<keyword evidence="3" id="KW-0813">Transport</keyword>
<dbReference type="OrthoDB" id="9813458at2"/>
<evidence type="ECO:0000256" key="7">
    <source>
        <dbReference type="ARBA" id="ARBA00023237"/>
    </source>
</evidence>
<keyword evidence="8" id="KW-0645">Protease</keyword>
<protein>
    <submittedName>
        <fullName evidence="9">ABC-type protease exporter, outer membrane component PrtF/AprF</fullName>
    </submittedName>
    <submittedName>
        <fullName evidence="10">Outer membrane channel protein</fullName>
    </submittedName>
    <submittedName>
        <fullName evidence="8">Putative metalloprotease secretion protein</fullName>
    </submittedName>
</protein>
<comment type="similarity">
    <text evidence="2">Belongs to the outer membrane factor (OMF) (TC 1.B.17) family.</text>
</comment>
<dbReference type="InterPro" id="IPR051906">
    <property type="entry name" value="TolC-like"/>
</dbReference>
<dbReference type="PANTHER" id="PTHR30026">
    <property type="entry name" value="OUTER MEMBRANE PROTEIN TOLC"/>
    <property type="match status" value="1"/>
</dbReference>
<gene>
    <name evidence="8" type="primary">pF</name>
    <name evidence="10" type="synonym">tolC_1</name>
    <name evidence="9" type="ORF">CSF007_7610</name>
    <name evidence="10" type="ORF">NCTC10476_00610</name>
</gene>
<reference evidence="8" key="1">
    <citation type="submission" date="2001-12" db="EMBL/GenBank/DDBJ databases">
        <authorList>
            <person name="Guijarro J."/>
        </authorList>
    </citation>
    <scope>NUCLEOTIDE SEQUENCE</scope>
    <source>
        <strain evidence="8">150</strain>
    </source>
</reference>
<keyword evidence="7" id="KW-0998">Cell outer membrane</keyword>
<reference evidence="9" key="3">
    <citation type="journal article" date="2015" name="Genome Announc.">
        <title>Complete Genome Sequence of Yersinia ruckeri Strain CSF007-82, Etiologic Agent of Red Mouth Disease in Salmonid Fish.</title>
        <authorList>
            <person name="Nelson M.C."/>
            <person name="LaPatra S.E."/>
            <person name="Welch T.J."/>
            <person name="Graf J."/>
        </authorList>
    </citation>
    <scope>NUCLEOTIDE SEQUENCE</scope>
    <source>
        <strain evidence="9">CSF007-82</strain>
    </source>
</reference>
<evidence type="ECO:0000313" key="9">
    <source>
        <dbReference type="EMBL" id="CEK27278.1"/>
    </source>
</evidence>
<evidence type="ECO:0000256" key="3">
    <source>
        <dbReference type="ARBA" id="ARBA00022448"/>
    </source>
</evidence>
<dbReference type="GO" id="GO:0006508">
    <property type="term" value="P:proteolysis"/>
    <property type="evidence" value="ECO:0007669"/>
    <property type="project" value="UniProtKB-KW"/>
</dbReference>